<organism evidence="2 3">
    <name type="scientific">Desulfosporosinus orientis (strain ATCC 19365 / DSM 765 / NCIMB 8382 / VKM B-1628 / Singapore I)</name>
    <name type="common">Desulfotomaculum orientis</name>
    <dbReference type="NCBI Taxonomy" id="768706"/>
    <lineage>
        <taxon>Bacteria</taxon>
        <taxon>Bacillati</taxon>
        <taxon>Bacillota</taxon>
        <taxon>Clostridia</taxon>
        <taxon>Eubacteriales</taxon>
        <taxon>Desulfitobacteriaceae</taxon>
        <taxon>Desulfosporosinus</taxon>
    </lineage>
</organism>
<sequence>MIVRLGIVLIVISWVVYGLIFIMAWIVNDWYLRVTIGGLLYLLSHLVFWLGMLMLGKEFFKQPMSRSLLKWLKSKFFKEKPMDE</sequence>
<keyword evidence="1" id="KW-0472">Membrane</keyword>
<evidence type="ECO:0000313" key="3">
    <source>
        <dbReference type="Proteomes" id="UP000006346"/>
    </source>
</evidence>
<protein>
    <submittedName>
        <fullName evidence="2">Uncharacterized protein</fullName>
    </submittedName>
</protein>
<keyword evidence="1" id="KW-1133">Transmembrane helix</keyword>
<dbReference type="STRING" id="768706.Desor_4544"/>
<reference evidence="3" key="1">
    <citation type="submission" date="2011-11" db="EMBL/GenBank/DDBJ databases">
        <title>Complete sequence of Desulfosporosinus orientis DSM 765.</title>
        <authorList>
            <person name="Lucas S."/>
            <person name="Han J."/>
            <person name="Lapidus A."/>
            <person name="Cheng J.-F."/>
            <person name="Goodwin L."/>
            <person name="Pitluck S."/>
            <person name="Peters L."/>
            <person name="Ovchinnikova G."/>
            <person name="Teshima H."/>
            <person name="Detter J.C."/>
            <person name="Han C."/>
            <person name="Tapia R."/>
            <person name="Land M."/>
            <person name="Hauser L."/>
            <person name="Kyrpides N."/>
            <person name="Ivanova N."/>
            <person name="Pagani I."/>
            <person name="Pester M."/>
            <person name="Spring S."/>
            <person name="Ollivier B."/>
            <person name="Rattei T."/>
            <person name="Klenk H.-P."/>
            <person name="Wagner M."/>
            <person name="Loy A."/>
            <person name="Woyke T."/>
        </authorList>
    </citation>
    <scope>NUCLEOTIDE SEQUENCE [LARGE SCALE GENOMIC DNA]</scope>
    <source>
        <strain evidence="3">ATCC 19365 / DSM 765 / NCIMB 8382 / VKM B-1628</strain>
    </source>
</reference>
<proteinExistence type="predicted"/>
<dbReference type="Proteomes" id="UP000006346">
    <property type="component" value="Chromosome"/>
</dbReference>
<keyword evidence="1" id="KW-0812">Transmembrane</keyword>
<feature type="transmembrane region" description="Helical" evidence="1">
    <location>
        <begin position="7"/>
        <end position="27"/>
    </location>
</feature>
<dbReference type="AlphaFoldDB" id="G7W9N3"/>
<dbReference type="HOGENOM" id="CLU_2522168_0_0_9"/>
<keyword evidence="3" id="KW-1185">Reference proteome</keyword>
<evidence type="ECO:0000256" key="1">
    <source>
        <dbReference type="SAM" id="Phobius"/>
    </source>
</evidence>
<dbReference type="PATRIC" id="fig|768706.3.peg.4617"/>
<dbReference type="EMBL" id="CP003108">
    <property type="protein sequence ID" value="AET69950.1"/>
    <property type="molecule type" value="Genomic_DNA"/>
</dbReference>
<dbReference type="KEGG" id="dor:Desor_4544"/>
<evidence type="ECO:0000313" key="2">
    <source>
        <dbReference type="EMBL" id="AET69950.1"/>
    </source>
</evidence>
<accession>G7W9N3</accession>
<gene>
    <name evidence="2" type="ordered locus">Desor_4544</name>
</gene>
<name>G7W9N3_DESOD</name>
<feature type="transmembrane region" description="Helical" evidence="1">
    <location>
        <begin position="39"/>
        <end position="60"/>
    </location>
</feature>
<reference evidence="2 3" key="2">
    <citation type="journal article" date="2012" name="J. Bacteriol.">
        <title>Complete genome sequences of Desulfosporosinus orientis DSM765T, Desulfosporosinus youngiae DSM17734T, Desulfosporosinus meridiei DSM13257T, and Desulfosporosinus acidiphilus DSM22704T.</title>
        <authorList>
            <person name="Pester M."/>
            <person name="Brambilla E."/>
            <person name="Alazard D."/>
            <person name="Rattei T."/>
            <person name="Weinmaier T."/>
            <person name="Han J."/>
            <person name="Lucas S."/>
            <person name="Lapidus A."/>
            <person name="Cheng J.F."/>
            <person name="Goodwin L."/>
            <person name="Pitluck S."/>
            <person name="Peters L."/>
            <person name="Ovchinnikova G."/>
            <person name="Teshima H."/>
            <person name="Detter J.C."/>
            <person name="Han C.S."/>
            <person name="Tapia R."/>
            <person name="Land M.L."/>
            <person name="Hauser L."/>
            <person name="Kyrpides N.C."/>
            <person name="Ivanova N.N."/>
            <person name="Pagani I."/>
            <person name="Huntmann M."/>
            <person name="Wei C.L."/>
            <person name="Davenport K.W."/>
            <person name="Daligault H."/>
            <person name="Chain P.S."/>
            <person name="Chen A."/>
            <person name="Mavromatis K."/>
            <person name="Markowitz V."/>
            <person name="Szeto E."/>
            <person name="Mikhailova N."/>
            <person name="Pati A."/>
            <person name="Wagner M."/>
            <person name="Woyke T."/>
            <person name="Ollivier B."/>
            <person name="Klenk H.P."/>
            <person name="Spring S."/>
            <person name="Loy A."/>
        </authorList>
    </citation>
    <scope>NUCLEOTIDE SEQUENCE [LARGE SCALE GENOMIC DNA]</scope>
    <source>
        <strain evidence="3">ATCC 19365 / DSM 765 / NCIMB 8382 / VKM B-1628</strain>
    </source>
</reference>